<evidence type="ECO:0000313" key="1">
    <source>
        <dbReference type="EMBL" id="AZQ43932.1"/>
    </source>
</evidence>
<sequence length="249" mass="28094">MKQRNRGIRLTILLGVLLFSGLSHGQLPMIVDDNIISYQIDSKTSKNDLLTAIEAWKATYSVDIKIDRFEVKRDKLAVIDLIISRGGQQLDRLNYANNFGIQDHIISWNIDSKNVVVSKGKLPSKTALVNNRRSSSSDDDKTLVKSLNQMNMINEERSLATAASDRGQYVIFNGDYYTYYIKDDKTVIVDPNYRSIMLLDKPLKQDDSQPKNGKTVLNNKSYNYNCSSNILTVTDSNGARVNQYGVVVD</sequence>
<gene>
    <name evidence="1" type="ORF">EJ995_06685</name>
</gene>
<keyword evidence="2" id="KW-1185">Reference proteome</keyword>
<dbReference type="AlphaFoldDB" id="A0A3S9MXS3"/>
<dbReference type="Proteomes" id="UP000279600">
    <property type="component" value="Chromosome"/>
</dbReference>
<dbReference type="EMBL" id="CP034549">
    <property type="protein sequence ID" value="AZQ43932.1"/>
    <property type="molecule type" value="Genomic_DNA"/>
</dbReference>
<protein>
    <submittedName>
        <fullName evidence="1">Uncharacterized protein</fullName>
    </submittedName>
</protein>
<evidence type="ECO:0000313" key="2">
    <source>
        <dbReference type="Proteomes" id="UP000279600"/>
    </source>
</evidence>
<proteinExistence type="predicted"/>
<name>A0A3S9MXS3_9FLAO</name>
<dbReference type="RefSeq" id="WP_126446862.1">
    <property type="nucleotide sequence ID" value="NZ_CP034549.1"/>
</dbReference>
<accession>A0A3S9MXS3</accession>
<reference evidence="1 2" key="1">
    <citation type="submission" date="2018-12" db="EMBL/GenBank/DDBJ databases">
        <title>Complete genome of Nonlabens sp. MJ115.</title>
        <authorList>
            <person name="Choi H.S."/>
            <person name="Jung J."/>
        </authorList>
    </citation>
    <scope>NUCLEOTIDE SEQUENCE [LARGE SCALE GENOMIC DNA]</scope>
    <source>
        <strain evidence="1 2">MJ115</strain>
    </source>
</reference>
<dbReference type="KEGG" id="noj:EJ995_06685"/>
<organism evidence="1 2">
    <name type="scientific">Nonlabens ponticola</name>
    <dbReference type="NCBI Taxonomy" id="2496866"/>
    <lineage>
        <taxon>Bacteria</taxon>
        <taxon>Pseudomonadati</taxon>
        <taxon>Bacteroidota</taxon>
        <taxon>Flavobacteriia</taxon>
        <taxon>Flavobacteriales</taxon>
        <taxon>Flavobacteriaceae</taxon>
        <taxon>Nonlabens</taxon>
    </lineage>
</organism>